<feature type="transmembrane region" description="Helical" evidence="1">
    <location>
        <begin position="92"/>
        <end position="110"/>
    </location>
</feature>
<sequence length="149" mass="17063">MPFTPYHFGPGLFIGLLFLSFLDFPTFLIASVIVDIEPFTVLIFNSNYPLHGLFHSFLGGTIVAPILALIMTKIREKFTPILSFFKIEQEISPIKIFVASLLGIYIHILLDSPIYTDIRPFFPFDFNPFYRSTNLPGSFVQMICVWSFL</sequence>
<dbReference type="EMBL" id="LAZR01030696">
    <property type="protein sequence ID" value="KKL55839.1"/>
    <property type="molecule type" value="Genomic_DNA"/>
</dbReference>
<comment type="caution">
    <text evidence="2">The sequence shown here is derived from an EMBL/GenBank/DDBJ whole genome shotgun (WGS) entry which is preliminary data.</text>
</comment>
<reference evidence="2" key="1">
    <citation type="journal article" date="2015" name="Nature">
        <title>Complex archaea that bridge the gap between prokaryotes and eukaryotes.</title>
        <authorList>
            <person name="Spang A."/>
            <person name="Saw J.H."/>
            <person name="Jorgensen S.L."/>
            <person name="Zaremba-Niedzwiedzka K."/>
            <person name="Martijn J."/>
            <person name="Lind A.E."/>
            <person name="van Eijk R."/>
            <person name="Schleper C."/>
            <person name="Guy L."/>
            <person name="Ettema T.J."/>
        </authorList>
    </citation>
    <scope>NUCLEOTIDE SEQUENCE</scope>
</reference>
<dbReference type="AlphaFoldDB" id="A0A0F9D2U7"/>
<keyword evidence="1" id="KW-0472">Membrane</keyword>
<gene>
    <name evidence="2" type="ORF">LCGC14_2251410</name>
</gene>
<keyword evidence="1" id="KW-1133">Transmembrane helix</keyword>
<evidence type="ECO:0000313" key="2">
    <source>
        <dbReference type="EMBL" id="KKL55839.1"/>
    </source>
</evidence>
<accession>A0A0F9D2U7</accession>
<evidence type="ECO:0000256" key="1">
    <source>
        <dbReference type="SAM" id="Phobius"/>
    </source>
</evidence>
<proteinExistence type="predicted"/>
<keyword evidence="1" id="KW-0812">Transmembrane</keyword>
<feature type="non-terminal residue" evidence="2">
    <location>
        <position position="149"/>
    </location>
</feature>
<protein>
    <submittedName>
        <fullName evidence="2">Uncharacterized protein</fullName>
    </submittedName>
</protein>
<organism evidence="2">
    <name type="scientific">marine sediment metagenome</name>
    <dbReference type="NCBI Taxonomy" id="412755"/>
    <lineage>
        <taxon>unclassified sequences</taxon>
        <taxon>metagenomes</taxon>
        <taxon>ecological metagenomes</taxon>
    </lineage>
</organism>
<feature type="transmembrane region" description="Helical" evidence="1">
    <location>
        <begin position="12"/>
        <end position="33"/>
    </location>
</feature>
<name>A0A0F9D2U7_9ZZZZ</name>
<feature type="transmembrane region" description="Helical" evidence="1">
    <location>
        <begin position="53"/>
        <end position="71"/>
    </location>
</feature>